<comment type="caution">
    <text evidence="1">The sequence shown here is derived from an EMBL/GenBank/DDBJ whole genome shotgun (WGS) entry which is preliminary data.</text>
</comment>
<protein>
    <submittedName>
        <fullName evidence="1">Acyl-CoA dehydrogenase</fullName>
    </submittedName>
</protein>
<dbReference type="Proteomes" id="UP001597474">
    <property type="component" value="Unassembled WGS sequence"/>
</dbReference>
<proteinExistence type="predicted"/>
<sequence>MQTASKPSRILRSSAMTGTDPLEDLLAPLAENAMAEDRGSGDIAASLALLRDAGLLHDDGREAPRRTARRLMRIGAVNLSLGRLWEGHVNALYLIRVHGDAPLQAKAKELLAQDGLFGVWGADDTLPLTFSKSGDRLSGGKKFASGLGVLSHAIVTVGTPLGPQLALVDVRDAARADPARWQMPGMRATASGAYDFTGLPLPRGDRLGGPGDYFNEPHFIAGVWRIAALQIGGALGLIDAATAQLREMGRMDNEAQKTRLAPVLMRALAAVELTERAALQAAEAPADRAVALSISARLLTEEVALDTIRAVEQSLGLAHFDAGSVTGRRARDLSVYLRQVARDAFLMRFADHAFLRDGAVWELLE</sequence>
<dbReference type="SUPFAM" id="SSF56645">
    <property type="entry name" value="Acyl-CoA dehydrogenase NM domain-like"/>
    <property type="match status" value="1"/>
</dbReference>
<keyword evidence="2" id="KW-1185">Reference proteome</keyword>
<evidence type="ECO:0000313" key="2">
    <source>
        <dbReference type="Proteomes" id="UP001597474"/>
    </source>
</evidence>
<gene>
    <name evidence="1" type="ORF">ACFSUD_10925</name>
</gene>
<accession>A0ABW5U445</accession>
<dbReference type="RefSeq" id="WP_386374309.1">
    <property type="nucleotide sequence ID" value="NZ_JBHUMP010000008.1"/>
</dbReference>
<dbReference type="EMBL" id="JBHUMP010000008">
    <property type="protein sequence ID" value="MFD2740085.1"/>
    <property type="molecule type" value="Genomic_DNA"/>
</dbReference>
<dbReference type="InterPro" id="IPR009100">
    <property type="entry name" value="AcylCoA_DH/oxidase_NM_dom_sf"/>
</dbReference>
<organism evidence="1 2">
    <name type="scientific">Sulfitobacter aestuarii</name>
    <dbReference type="NCBI Taxonomy" id="2161676"/>
    <lineage>
        <taxon>Bacteria</taxon>
        <taxon>Pseudomonadati</taxon>
        <taxon>Pseudomonadota</taxon>
        <taxon>Alphaproteobacteria</taxon>
        <taxon>Rhodobacterales</taxon>
        <taxon>Roseobacteraceae</taxon>
        <taxon>Sulfitobacter</taxon>
    </lineage>
</organism>
<dbReference type="SUPFAM" id="SSF47203">
    <property type="entry name" value="Acyl-CoA dehydrogenase C-terminal domain-like"/>
    <property type="match status" value="1"/>
</dbReference>
<evidence type="ECO:0000313" key="1">
    <source>
        <dbReference type="EMBL" id="MFD2740085.1"/>
    </source>
</evidence>
<name>A0ABW5U445_9RHOB</name>
<dbReference type="InterPro" id="IPR036250">
    <property type="entry name" value="AcylCo_DH-like_C"/>
</dbReference>
<reference evidence="2" key="1">
    <citation type="journal article" date="2019" name="Int. J. Syst. Evol. Microbiol.">
        <title>The Global Catalogue of Microorganisms (GCM) 10K type strain sequencing project: providing services to taxonomists for standard genome sequencing and annotation.</title>
        <authorList>
            <consortium name="The Broad Institute Genomics Platform"/>
            <consortium name="The Broad Institute Genome Sequencing Center for Infectious Disease"/>
            <person name="Wu L."/>
            <person name="Ma J."/>
        </authorList>
    </citation>
    <scope>NUCLEOTIDE SEQUENCE [LARGE SCALE GENOMIC DNA]</scope>
    <source>
        <strain evidence="2">TISTR 2562</strain>
    </source>
</reference>